<dbReference type="FunFam" id="3.40.640.10:FF:000014">
    <property type="entry name" value="Adenosylmethionine-8-amino-7-oxononanoate aminotransferase, probable"/>
    <property type="match status" value="1"/>
</dbReference>
<dbReference type="Gene3D" id="3.40.640.10">
    <property type="entry name" value="Type I PLP-dependent aspartate aminotransferase-like (Major domain)"/>
    <property type="match status" value="1"/>
</dbReference>
<dbReference type="PANTHER" id="PTHR43094">
    <property type="entry name" value="AMINOTRANSFERASE"/>
    <property type="match status" value="1"/>
</dbReference>
<organism evidence="8 9">
    <name type="scientific">Agrobacterium rubi</name>
    <dbReference type="NCBI Taxonomy" id="28099"/>
    <lineage>
        <taxon>Bacteria</taxon>
        <taxon>Pseudomonadati</taxon>
        <taxon>Pseudomonadota</taxon>
        <taxon>Alphaproteobacteria</taxon>
        <taxon>Hyphomicrobiales</taxon>
        <taxon>Rhizobiaceae</taxon>
        <taxon>Rhizobium/Agrobacterium group</taxon>
        <taxon>Agrobacterium</taxon>
    </lineage>
</organism>
<keyword evidence="5 6" id="KW-0663">Pyridoxal phosphate</keyword>
<evidence type="ECO:0000256" key="2">
    <source>
        <dbReference type="ARBA" id="ARBA00008954"/>
    </source>
</evidence>
<keyword evidence="10" id="KW-1185">Reference proteome</keyword>
<dbReference type="InterPro" id="IPR015424">
    <property type="entry name" value="PyrdxlP-dep_Trfase"/>
</dbReference>
<evidence type="ECO:0000256" key="3">
    <source>
        <dbReference type="ARBA" id="ARBA00022576"/>
    </source>
</evidence>
<keyword evidence="4" id="KW-0808">Transferase</keyword>
<evidence type="ECO:0000313" key="7">
    <source>
        <dbReference type="EMBL" id="NTF39739.1"/>
    </source>
</evidence>
<geneLocation type="plasmid" evidence="8 9">
    <name>pW2_73_1</name>
</geneLocation>
<dbReference type="Proteomes" id="UP000822331">
    <property type="component" value="Unassembled WGS sequence"/>
</dbReference>
<dbReference type="CDD" id="cd00610">
    <property type="entry name" value="OAT_like"/>
    <property type="match status" value="1"/>
</dbReference>
<dbReference type="EMBL" id="JAAMCP010000017">
    <property type="protein sequence ID" value="NTF39739.1"/>
    <property type="molecule type" value="Genomic_DNA"/>
</dbReference>
<comment type="cofactor">
    <cofactor evidence="1">
        <name>pyridoxal 5'-phosphate</name>
        <dbReference type="ChEBI" id="CHEBI:597326"/>
    </cofactor>
</comment>
<keyword evidence="3 8" id="KW-0032">Aminotransferase</keyword>
<dbReference type="InterPro" id="IPR005814">
    <property type="entry name" value="Aminotrans_3"/>
</dbReference>
<gene>
    <name evidence="7" type="ORF">G6L72_23915</name>
    <name evidence="8" type="ORF">G6M88_23490</name>
</gene>
<dbReference type="SUPFAM" id="SSF53383">
    <property type="entry name" value="PLP-dependent transferases"/>
    <property type="match status" value="1"/>
</dbReference>
<proteinExistence type="inferred from homology"/>
<dbReference type="GO" id="GO:0030170">
    <property type="term" value="F:pyridoxal phosphate binding"/>
    <property type="evidence" value="ECO:0007669"/>
    <property type="project" value="InterPro"/>
</dbReference>
<dbReference type="InterPro" id="IPR015422">
    <property type="entry name" value="PyrdxlP-dep_Trfase_small"/>
</dbReference>
<dbReference type="InterPro" id="IPR049704">
    <property type="entry name" value="Aminotrans_3_PPA_site"/>
</dbReference>
<comment type="similarity">
    <text evidence="2 6">Belongs to the class-III pyridoxal-phosphate-dependent aminotransferase family.</text>
</comment>
<dbReference type="PROSITE" id="PS00600">
    <property type="entry name" value="AA_TRANSFER_CLASS_3"/>
    <property type="match status" value="1"/>
</dbReference>
<reference evidence="8" key="2">
    <citation type="submission" date="2020-02" db="EMBL/GenBank/DDBJ databases">
        <title>Unexpected conservation and global transmission of agrobacterial virulence plasmids.</title>
        <authorList>
            <person name="Weisberg A.J."/>
            <person name="Davis E.W. II"/>
            <person name="Tabima J.R."/>
            <person name="Belcher M.S."/>
            <person name="Miller M."/>
            <person name="Kuo C.-H."/>
            <person name="Loper J.E."/>
            <person name="Grunwald N.J."/>
            <person name="Putnam M.L."/>
            <person name="Chang J.H."/>
        </authorList>
    </citation>
    <scope>NUCLEOTIDE SEQUENCE</scope>
    <source>
        <strain evidence="8">W2/73</strain>
        <plasmid evidence="8">pW2_73_1</plasmid>
    </source>
</reference>
<keyword evidence="8" id="KW-0614">Plasmid</keyword>
<name>A0AAE7UTF8_9HYPH</name>
<evidence type="ECO:0000256" key="5">
    <source>
        <dbReference type="ARBA" id="ARBA00022898"/>
    </source>
</evidence>
<dbReference type="KEGG" id="arui:G6M88_23490"/>
<evidence type="ECO:0000313" key="10">
    <source>
        <dbReference type="Proteomes" id="UP000822331"/>
    </source>
</evidence>
<sequence length="456" mass="49214">MNKPNSVVEMDQNWVHPLSNWTDQEINGPSRILASAKGLWIQTLDGRDLFDAFSGLWCVNAGYGQNSIVEAASDQMRALPYAPAYFGQTFEAGARFANALAQRAPGDCRHVYFTPGGGSDAIDTSIRLVRYFNNIIGKPEKKHFIALDKGYHGVSTTGSGLTALSVFHRHFDVPTPTQHHIPTPSPYRHPEGHDSAAVIKTTIDALYRKVEEIGVDKVAAFICEPIQGSGGVHVPPEGFLKAVRKACDDLDLLLIIDEVITGFGRTGPLFACSAEDVAPDLMVAAKGLTSAYVPMGAVFISDRLFREIAVNTPSGTLIGHGHTYAGHPVAAAAGLAALRLYEEGGVLANGQKIAPYFLLRLNELRDLPYVGDVRGRGLLAAVELVADTRTKEPFSRELNIAERLLAAAERHQILFRAYADGVIALAPALTITKEEVDILVNRLRAVIAEATSEIAG</sequence>
<evidence type="ECO:0000256" key="1">
    <source>
        <dbReference type="ARBA" id="ARBA00001933"/>
    </source>
</evidence>
<dbReference type="Pfam" id="PF00202">
    <property type="entry name" value="Aminotran_3"/>
    <property type="match status" value="1"/>
</dbReference>
<dbReference type="PIRSF" id="PIRSF000521">
    <property type="entry name" value="Transaminase_4ab_Lys_Orn"/>
    <property type="match status" value="1"/>
</dbReference>
<evidence type="ECO:0000256" key="4">
    <source>
        <dbReference type="ARBA" id="ARBA00022679"/>
    </source>
</evidence>
<accession>A0AAE7UTF8</accession>
<dbReference type="Gene3D" id="3.90.1150.10">
    <property type="entry name" value="Aspartate Aminotransferase, domain 1"/>
    <property type="match status" value="1"/>
</dbReference>
<dbReference type="EMBL" id="CP049208">
    <property type="protein sequence ID" value="QTG03416.1"/>
    <property type="molecule type" value="Genomic_DNA"/>
</dbReference>
<dbReference type="PANTHER" id="PTHR43094:SF1">
    <property type="entry name" value="AMINOTRANSFERASE CLASS-III"/>
    <property type="match status" value="1"/>
</dbReference>
<dbReference type="RefSeq" id="WP_065701025.1">
    <property type="nucleotide sequence ID" value="NZ_CP049208.1"/>
</dbReference>
<evidence type="ECO:0000313" key="9">
    <source>
        <dbReference type="Proteomes" id="UP000663912"/>
    </source>
</evidence>
<protein>
    <submittedName>
        <fullName evidence="8">Aminotransferase class III-fold pyridoxal phosphate-dependent enzyme</fullName>
    </submittedName>
</protein>
<evidence type="ECO:0000313" key="8">
    <source>
        <dbReference type="EMBL" id="QTG03416.1"/>
    </source>
</evidence>
<dbReference type="Proteomes" id="UP000663912">
    <property type="component" value="Plasmid pW2_73_1"/>
</dbReference>
<dbReference type="InterPro" id="IPR015421">
    <property type="entry name" value="PyrdxlP-dep_Trfase_major"/>
</dbReference>
<dbReference type="AlphaFoldDB" id="A0AAE7UTF8"/>
<dbReference type="GO" id="GO:0008483">
    <property type="term" value="F:transaminase activity"/>
    <property type="evidence" value="ECO:0007669"/>
    <property type="project" value="UniProtKB-KW"/>
</dbReference>
<reference evidence="7 10" key="1">
    <citation type="journal article" date="2020" name="Science">
        <title>Unexpected conservation and global transmission of agrobacterial virulence plasmids.</title>
        <authorList>
            <person name="Weisberg A.J."/>
            <person name="Davis E.W. 2nd"/>
            <person name="Tabima J."/>
            <person name="Belcher M.S."/>
            <person name="Miller M."/>
            <person name="Kuo C.H."/>
            <person name="Loper J.E."/>
            <person name="Grunwald N.J."/>
            <person name="Putnam M.L."/>
            <person name="Chang J.H."/>
        </authorList>
    </citation>
    <scope>NUCLEOTIDE SEQUENCE [LARGE SCALE GENOMIC DNA]</scope>
    <source>
        <strain evidence="7 10">A19/93</strain>
    </source>
</reference>
<evidence type="ECO:0000256" key="6">
    <source>
        <dbReference type="RuleBase" id="RU003560"/>
    </source>
</evidence>